<dbReference type="PROSITE" id="PS50815">
    <property type="entry name" value="HORMA"/>
    <property type="match status" value="1"/>
</dbReference>
<evidence type="ECO:0000259" key="1">
    <source>
        <dbReference type="PROSITE" id="PS50815"/>
    </source>
</evidence>
<dbReference type="OrthoDB" id="21254at2759"/>
<evidence type="ECO:0000313" key="3">
    <source>
        <dbReference type="Proteomes" id="UP000791440"/>
    </source>
</evidence>
<reference evidence="2" key="2">
    <citation type="submission" date="2020-12" db="EMBL/GenBank/DDBJ databases">
        <authorList>
            <person name="Kanost M."/>
        </authorList>
    </citation>
    <scope>NUCLEOTIDE SEQUENCE</scope>
</reference>
<dbReference type="InterPro" id="IPR003511">
    <property type="entry name" value="HORMA_dom"/>
</dbReference>
<dbReference type="Gene3D" id="3.30.900.10">
    <property type="entry name" value="HORMA domain"/>
    <property type="match status" value="1"/>
</dbReference>
<dbReference type="GO" id="GO:0016035">
    <property type="term" value="C:zeta DNA polymerase complex"/>
    <property type="evidence" value="ECO:0007669"/>
    <property type="project" value="TreeGrafter"/>
</dbReference>
<keyword evidence="3" id="KW-1185">Reference proteome</keyword>
<dbReference type="AlphaFoldDB" id="A0A922CDL9"/>
<proteinExistence type="predicted"/>
<feature type="domain" description="HORMA" evidence="1">
    <location>
        <begin position="3"/>
        <end position="191"/>
    </location>
</feature>
<dbReference type="InterPro" id="IPR045091">
    <property type="entry name" value="Mad2-like"/>
</dbReference>
<dbReference type="Proteomes" id="UP000791440">
    <property type="component" value="Unassembled WGS sequence"/>
</dbReference>
<gene>
    <name evidence="2" type="ORF">O3G_MSEX002071</name>
</gene>
<protein>
    <recommendedName>
        <fullName evidence="1">HORMA domain-containing protein</fullName>
    </recommendedName>
</protein>
<organism evidence="2 3">
    <name type="scientific">Manduca sexta</name>
    <name type="common">Tobacco hawkmoth</name>
    <name type="synonym">Tobacco hornworm</name>
    <dbReference type="NCBI Taxonomy" id="7130"/>
    <lineage>
        <taxon>Eukaryota</taxon>
        <taxon>Metazoa</taxon>
        <taxon>Ecdysozoa</taxon>
        <taxon>Arthropoda</taxon>
        <taxon>Hexapoda</taxon>
        <taxon>Insecta</taxon>
        <taxon>Pterygota</taxon>
        <taxon>Neoptera</taxon>
        <taxon>Endopterygota</taxon>
        <taxon>Lepidoptera</taxon>
        <taxon>Glossata</taxon>
        <taxon>Ditrysia</taxon>
        <taxon>Bombycoidea</taxon>
        <taxon>Sphingidae</taxon>
        <taxon>Sphinginae</taxon>
        <taxon>Sphingini</taxon>
        <taxon>Manduca</taxon>
    </lineage>
</organism>
<evidence type="ECO:0000313" key="2">
    <source>
        <dbReference type="EMBL" id="KAG6441934.1"/>
    </source>
</evidence>
<accession>A0A922CDL9</accession>
<dbReference type="InterPro" id="IPR036570">
    <property type="entry name" value="HORMA_dom_sf"/>
</dbReference>
<comment type="caution">
    <text evidence="2">The sequence shown here is derived from an EMBL/GenBank/DDBJ whole genome shotgun (WGS) entry which is preliminary data.</text>
</comment>
<sequence>MDACFVDVTIEFLAVAFHSILYYTSVYPESIFETRRKYNVVVYRSIHPEVNQYIDLCLKTVAECLKAGRLTRIEFAITDANYKTIYKFIFDIEKNEHYEDTMDAYLIEIEQNLRAFCLKLPTLIERIRDLPEDCSFSIYIHTDESAAVSIACNADLEGFPMVEREEKQEECDQIIPLRRISIRSYNLDTYIEVS</sequence>
<dbReference type="EMBL" id="JH668289">
    <property type="protein sequence ID" value="KAG6441934.1"/>
    <property type="molecule type" value="Genomic_DNA"/>
</dbReference>
<name>A0A922CDL9_MANSE</name>
<dbReference type="SUPFAM" id="SSF56019">
    <property type="entry name" value="The spindle assembly checkpoint protein mad2"/>
    <property type="match status" value="1"/>
</dbReference>
<dbReference type="PANTHER" id="PTHR11842:SF10">
    <property type="entry name" value="MITOTIC SPINDLE ASSEMBLY CHECKPOINT PROTEIN MAD2B"/>
    <property type="match status" value="1"/>
</dbReference>
<dbReference type="PANTHER" id="PTHR11842">
    <property type="entry name" value="MITOTIC SPINDLE ASSEMBLY CHECKPOINT PROTEIN MAD2"/>
    <property type="match status" value="1"/>
</dbReference>
<dbReference type="Pfam" id="PF02301">
    <property type="entry name" value="HORMA"/>
    <property type="match status" value="1"/>
</dbReference>
<reference evidence="2" key="1">
    <citation type="journal article" date="2016" name="Insect Biochem. Mol. Biol.">
        <title>Multifaceted biological insights from a draft genome sequence of the tobacco hornworm moth, Manduca sexta.</title>
        <authorList>
            <person name="Kanost M.R."/>
            <person name="Arrese E.L."/>
            <person name="Cao X."/>
            <person name="Chen Y.R."/>
            <person name="Chellapilla S."/>
            <person name="Goldsmith M.R."/>
            <person name="Grosse-Wilde E."/>
            <person name="Heckel D.G."/>
            <person name="Herndon N."/>
            <person name="Jiang H."/>
            <person name="Papanicolaou A."/>
            <person name="Qu J."/>
            <person name="Soulages J.L."/>
            <person name="Vogel H."/>
            <person name="Walters J."/>
            <person name="Waterhouse R.M."/>
            <person name="Ahn S.J."/>
            <person name="Almeida F.C."/>
            <person name="An C."/>
            <person name="Aqrawi P."/>
            <person name="Bretschneider A."/>
            <person name="Bryant W.B."/>
            <person name="Bucks S."/>
            <person name="Chao H."/>
            <person name="Chevignon G."/>
            <person name="Christen J.M."/>
            <person name="Clarke D.F."/>
            <person name="Dittmer N.T."/>
            <person name="Ferguson L.C.F."/>
            <person name="Garavelou S."/>
            <person name="Gordon K.H.J."/>
            <person name="Gunaratna R.T."/>
            <person name="Han Y."/>
            <person name="Hauser F."/>
            <person name="He Y."/>
            <person name="Heidel-Fischer H."/>
            <person name="Hirsh A."/>
            <person name="Hu Y."/>
            <person name="Jiang H."/>
            <person name="Kalra D."/>
            <person name="Klinner C."/>
            <person name="Konig C."/>
            <person name="Kovar C."/>
            <person name="Kroll A.R."/>
            <person name="Kuwar S.S."/>
            <person name="Lee S.L."/>
            <person name="Lehman R."/>
            <person name="Li K."/>
            <person name="Li Z."/>
            <person name="Liang H."/>
            <person name="Lovelace S."/>
            <person name="Lu Z."/>
            <person name="Mansfield J.H."/>
            <person name="McCulloch K.J."/>
            <person name="Mathew T."/>
            <person name="Morton B."/>
            <person name="Muzny D.M."/>
            <person name="Neunemann D."/>
            <person name="Ongeri F."/>
            <person name="Pauchet Y."/>
            <person name="Pu L.L."/>
            <person name="Pyrousis I."/>
            <person name="Rao X.J."/>
            <person name="Redding A."/>
            <person name="Roesel C."/>
            <person name="Sanchez-Gracia A."/>
            <person name="Schaack S."/>
            <person name="Shukla A."/>
            <person name="Tetreau G."/>
            <person name="Wang Y."/>
            <person name="Xiong G.H."/>
            <person name="Traut W."/>
            <person name="Walsh T.K."/>
            <person name="Worley K.C."/>
            <person name="Wu D."/>
            <person name="Wu W."/>
            <person name="Wu Y.Q."/>
            <person name="Zhang X."/>
            <person name="Zou Z."/>
            <person name="Zucker H."/>
            <person name="Briscoe A.D."/>
            <person name="Burmester T."/>
            <person name="Clem R.J."/>
            <person name="Feyereisen R."/>
            <person name="Grimmelikhuijzen C.J.P."/>
            <person name="Hamodrakas S.J."/>
            <person name="Hansson B.S."/>
            <person name="Huguet E."/>
            <person name="Jermiin L.S."/>
            <person name="Lan Q."/>
            <person name="Lehman H.K."/>
            <person name="Lorenzen M."/>
            <person name="Merzendorfer H."/>
            <person name="Michalopoulos I."/>
            <person name="Morton D.B."/>
            <person name="Muthukrishnan S."/>
            <person name="Oakeshott J.G."/>
            <person name="Palmer W."/>
            <person name="Park Y."/>
            <person name="Passarelli A.L."/>
            <person name="Rozas J."/>
            <person name="Schwartz L.M."/>
            <person name="Smith W."/>
            <person name="Southgate A."/>
            <person name="Vilcinskas A."/>
            <person name="Vogt R."/>
            <person name="Wang P."/>
            <person name="Werren J."/>
            <person name="Yu X.Q."/>
            <person name="Zhou J.J."/>
            <person name="Brown S.J."/>
            <person name="Scherer S.E."/>
            <person name="Richards S."/>
            <person name="Blissard G.W."/>
        </authorList>
    </citation>
    <scope>NUCLEOTIDE SEQUENCE</scope>
</reference>